<sequence>MLSTVRKSVLATSKQTLLTTSLRSGLLSTKTPLLKYTANAALRFNSTFQIPETQKGVVFYEHDAGLKYEDIKVPEPKPHELLVKVLYSGVCHTDLHVYKGDWPEIKYKFDPYLVGGHEGAGIVVGMGSQVAGWKLGDLAGIKWLQSSCQSCEFCETGHESNCPEAELSGATHNGSFQQYATTDAVQAAKLTKPEELPNWGNENFNEYMAKVSPILCGGLTVYKALKASNLKPNQWCLITGCAGGLGSLATQYAKAMGFRVIGIDSGDDKKEFFNKMGGEVFIDFRKTDNIVKDIQEATHGGPHAVVNLATSSDSISLSTKYCRTNGTIVLVGLPAGAVVKSDVFDHVVKSLKIVGSYVGNRADTREALEFFNRGLVNSEVKVVGLSQLEQVFDDMEQRKIVGRVVVDTSN</sequence>
<dbReference type="Gene3D" id="3.90.180.10">
    <property type="entry name" value="Medium-chain alcohol dehydrogenases, catalytic domain"/>
    <property type="match status" value="1"/>
</dbReference>
<dbReference type="PANTHER" id="PTHR42940:SF3">
    <property type="entry name" value="ALCOHOL DEHYDROGENASE 1-RELATED"/>
    <property type="match status" value="1"/>
</dbReference>
<keyword evidence="5 9" id="KW-0862">Zinc</keyword>
<proteinExistence type="inferred from homology"/>
<comment type="similarity">
    <text evidence="2 9">Belongs to the zinc-containing alcohol dehydrogenase family.</text>
</comment>
<evidence type="ECO:0000256" key="5">
    <source>
        <dbReference type="ARBA" id="ARBA00022833"/>
    </source>
</evidence>
<evidence type="ECO:0000256" key="8">
    <source>
        <dbReference type="ARBA" id="ARBA00049243"/>
    </source>
</evidence>
<dbReference type="SUPFAM" id="SSF50129">
    <property type="entry name" value="GroES-like"/>
    <property type="match status" value="1"/>
</dbReference>
<comment type="catalytic activity">
    <reaction evidence="8">
        <text>a primary alcohol + NAD(+) = an aldehyde + NADH + H(+)</text>
        <dbReference type="Rhea" id="RHEA:10736"/>
        <dbReference type="ChEBI" id="CHEBI:15378"/>
        <dbReference type="ChEBI" id="CHEBI:15734"/>
        <dbReference type="ChEBI" id="CHEBI:17478"/>
        <dbReference type="ChEBI" id="CHEBI:57540"/>
        <dbReference type="ChEBI" id="CHEBI:57945"/>
        <dbReference type="EC" id="1.1.1.1"/>
    </reaction>
</comment>
<dbReference type="InterPro" id="IPR011032">
    <property type="entry name" value="GroES-like_sf"/>
</dbReference>
<dbReference type="PROSITE" id="PS00059">
    <property type="entry name" value="ADH_ZINC"/>
    <property type="match status" value="1"/>
</dbReference>
<evidence type="ECO:0000259" key="10">
    <source>
        <dbReference type="SMART" id="SM00829"/>
    </source>
</evidence>
<evidence type="ECO:0000256" key="6">
    <source>
        <dbReference type="ARBA" id="ARBA00023002"/>
    </source>
</evidence>
<dbReference type="OrthoDB" id="1879366at2759"/>
<dbReference type="EMBL" id="LXPE01000002">
    <property type="protein sequence ID" value="OBA28747.1"/>
    <property type="molecule type" value="Genomic_DNA"/>
</dbReference>
<dbReference type="InterPro" id="IPR013154">
    <property type="entry name" value="ADH-like_N"/>
</dbReference>
<evidence type="ECO:0000256" key="7">
    <source>
        <dbReference type="ARBA" id="ARBA00023027"/>
    </source>
</evidence>
<gene>
    <name evidence="11" type="ORF">HANVADRAFT_20890</name>
</gene>
<dbReference type="InterPro" id="IPR036291">
    <property type="entry name" value="NAD(P)-bd_dom_sf"/>
</dbReference>
<name>A0A1B7TJ36_9ASCO</name>
<dbReference type="Pfam" id="PF08240">
    <property type="entry name" value="ADH_N"/>
    <property type="match status" value="1"/>
</dbReference>
<comment type="cofactor">
    <cofactor evidence="1 9">
        <name>Zn(2+)</name>
        <dbReference type="ChEBI" id="CHEBI:29105"/>
    </cofactor>
</comment>
<dbReference type="GO" id="GO:0004022">
    <property type="term" value="F:alcohol dehydrogenase (NAD+) activity"/>
    <property type="evidence" value="ECO:0007669"/>
    <property type="project" value="UniProtKB-EC"/>
</dbReference>
<dbReference type="Proteomes" id="UP000092321">
    <property type="component" value="Unassembled WGS sequence"/>
</dbReference>
<evidence type="ECO:0000256" key="9">
    <source>
        <dbReference type="RuleBase" id="RU361277"/>
    </source>
</evidence>
<evidence type="ECO:0000313" key="11">
    <source>
        <dbReference type="EMBL" id="OBA28747.1"/>
    </source>
</evidence>
<dbReference type="SMART" id="SM00829">
    <property type="entry name" value="PKS_ER"/>
    <property type="match status" value="1"/>
</dbReference>
<dbReference type="EC" id="1.1.1.1" evidence="3"/>
<dbReference type="InterPro" id="IPR013149">
    <property type="entry name" value="ADH-like_C"/>
</dbReference>
<evidence type="ECO:0000256" key="2">
    <source>
        <dbReference type="ARBA" id="ARBA00008072"/>
    </source>
</evidence>
<evidence type="ECO:0000256" key="1">
    <source>
        <dbReference type="ARBA" id="ARBA00001947"/>
    </source>
</evidence>
<comment type="caution">
    <text evidence="11">The sequence shown here is derived from an EMBL/GenBank/DDBJ whole genome shotgun (WGS) entry which is preliminary data.</text>
</comment>
<protein>
    <recommendedName>
        <fullName evidence="3">alcohol dehydrogenase</fullName>
        <ecNumber evidence="3">1.1.1.1</ecNumber>
    </recommendedName>
</protein>
<dbReference type="PANTHER" id="PTHR42940">
    <property type="entry name" value="ALCOHOL DEHYDROGENASE 1-RELATED"/>
    <property type="match status" value="1"/>
</dbReference>
<evidence type="ECO:0000256" key="3">
    <source>
        <dbReference type="ARBA" id="ARBA00013190"/>
    </source>
</evidence>
<dbReference type="CDD" id="cd08297">
    <property type="entry name" value="CAD3"/>
    <property type="match status" value="1"/>
</dbReference>
<dbReference type="Gene3D" id="3.40.50.720">
    <property type="entry name" value="NAD(P)-binding Rossmann-like Domain"/>
    <property type="match status" value="1"/>
</dbReference>
<keyword evidence="6" id="KW-0560">Oxidoreductase</keyword>
<keyword evidence="4 9" id="KW-0479">Metal-binding</keyword>
<dbReference type="InterPro" id="IPR020843">
    <property type="entry name" value="ER"/>
</dbReference>
<evidence type="ECO:0000256" key="4">
    <source>
        <dbReference type="ARBA" id="ARBA00022723"/>
    </source>
</evidence>
<accession>A0A1B7TJ36</accession>
<dbReference type="FunFam" id="3.40.50.720:FF:000039">
    <property type="entry name" value="Alcohol dehydrogenase AdhP"/>
    <property type="match status" value="1"/>
</dbReference>
<dbReference type="GO" id="GO:0005737">
    <property type="term" value="C:cytoplasm"/>
    <property type="evidence" value="ECO:0007669"/>
    <property type="project" value="TreeGrafter"/>
</dbReference>
<dbReference type="GO" id="GO:0008270">
    <property type="term" value="F:zinc ion binding"/>
    <property type="evidence" value="ECO:0007669"/>
    <property type="project" value="InterPro"/>
</dbReference>
<organism evidence="11 12">
    <name type="scientific">Hanseniaspora valbyensis NRRL Y-1626</name>
    <dbReference type="NCBI Taxonomy" id="766949"/>
    <lineage>
        <taxon>Eukaryota</taxon>
        <taxon>Fungi</taxon>
        <taxon>Dikarya</taxon>
        <taxon>Ascomycota</taxon>
        <taxon>Saccharomycotina</taxon>
        <taxon>Saccharomycetes</taxon>
        <taxon>Saccharomycodales</taxon>
        <taxon>Saccharomycodaceae</taxon>
        <taxon>Hanseniaspora</taxon>
    </lineage>
</organism>
<keyword evidence="12" id="KW-1185">Reference proteome</keyword>
<reference evidence="12" key="1">
    <citation type="journal article" date="2016" name="Proc. Natl. Acad. Sci. U.S.A.">
        <title>Comparative genomics of biotechnologically important yeasts.</title>
        <authorList>
            <person name="Riley R."/>
            <person name="Haridas S."/>
            <person name="Wolfe K.H."/>
            <person name="Lopes M.R."/>
            <person name="Hittinger C.T."/>
            <person name="Goeker M."/>
            <person name="Salamov A.A."/>
            <person name="Wisecaver J.H."/>
            <person name="Long T.M."/>
            <person name="Calvey C.H."/>
            <person name="Aerts A.L."/>
            <person name="Barry K.W."/>
            <person name="Choi C."/>
            <person name="Clum A."/>
            <person name="Coughlan A.Y."/>
            <person name="Deshpande S."/>
            <person name="Douglass A.P."/>
            <person name="Hanson S.J."/>
            <person name="Klenk H.-P."/>
            <person name="LaButti K.M."/>
            <person name="Lapidus A."/>
            <person name="Lindquist E.A."/>
            <person name="Lipzen A.M."/>
            <person name="Meier-Kolthoff J.P."/>
            <person name="Ohm R.A."/>
            <person name="Otillar R.P."/>
            <person name="Pangilinan J.L."/>
            <person name="Peng Y."/>
            <person name="Rokas A."/>
            <person name="Rosa C.A."/>
            <person name="Scheuner C."/>
            <person name="Sibirny A.A."/>
            <person name="Slot J.C."/>
            <person name="Stielow J.B."/>
            <person name="Sun H."/>
            <person name="Kurtzman C.P."/>
            <person name="Blackwell M."/>
            <person name="Grigoriev I.V."/>
            <person name="Jeffries T.W."/>
        </authorList>
    </citation>
    <scope>NUCLEOTIDE SEQUENCE [LARGE SCALE GENOMIC DNA]</scope>
    <source>
        <strain evidence="12">NRRL Y-1626</strain>
    </source>
</reference>
<dbReference type="InterPro" id="IPR002328">
    <property type="entry name" value="ADH_Zn_CS"/>
</dbReference>
<keyword evidence="7" id="KW-0520">NAD</keyword>
<dbReference type="SUPFAM" id="SSF51735">
    <property type="entry name" value="NAD(P)-binding Rossmann-fold domains"/>
    <property type="match status" value="1"/>
</dbReference>
<dbReference type="Pfam" id="PF00107">
    <property type="entry name" value="ADH_zinc_N"/>
    <property type="match status" value="1"/>
</dbReference>
<evidence type="ECO:0000313" key="12">
    <source>
        <dbReference type="Proteomes" id="UP000092321"/>
    </source>
</evidence>
<dbReference type="AlphaFoldDB" id="A0A1B7TJ36"/>
<feature type="domain" description="Enoyl reductase (ER)" evidence="10">
    <location>
        <begin position="62"/>
        <end position="406"/>
    </location>
</feature>